<keyword evidence="4" id="KW-1185">Reference proteome</keyword>
<comment type="caution">
    <text evidence="3">The sequence shown here is derived from an EMBL/GenBank/DDBJ whole genome shotgun (WGS) entry which is preliminary data.</text>
</comment>
<evidence type="ECO:0000313" key="3">
    <source>
        <dbReference type="EMBL" id="MBP2017544.1"/>
    </source>
</evidence>
<dbReference type="SUPFAM" id="SSF53474">
    <property type="entry name" value="alpha/beta-Hydrolases"/>
    <property type="match status" value="1"/>
</dbReference>
<name>A0ABS4JPS4_9FIRM</name>
<protein>
    <submittedName>
        <fullName evidence="3">Pimeloyl-ACP methyl ester carboxylesterase</fullName>
    </submittedName>
</protein>
<evidence type="ECO:0000256" key="1">
    <source>
        <dbReference type="SAM" id="SignalP"/>
    </source>
</evidence>
<sequence>MRRIVPLFLVCSLMLASASVSPVQAARPPEGAAAAAAAAPPAPTRVGMTLGAGDWYVGATPPNVDPAKPVLVFVHGKGGSASVWWDETTYHGTNDMYAYAYNNGYRTAFVSLHPEGTMWANGQLLSSLLNSITSYFGVNRVTIVAHSKGGVDANAASVHYGAAPKIREVITLGTPHRGTPVADLAYSDWAGWLAELLGQRTDAAYVMQTGYMDYFRSVTDGLDPAVRYSTVSGYKCGPVFTALWLGCMYISGEDDGLVPVWSAEKPGGTHLRTGYWDHDEIRMGSRVWSTIAPRLTAAGSPGERAVAAPQPYGGEAAPGNLILRGGPVSGGSAAASFPVERGVTAVTFHVLGSSADLSASLVAPDGTVHPVKLTGRIDEGEVLAGAWIGSAEVQRPQAGEWRLEVTGAKESAYLMVAALEGGVQAVLDRGAGVSLPGESRPVTLRLLGPAVAESRAEARLVRDGAAALGHAEFRSEGGRHVALVEAPEEAGVHALSVTVTGTLRDGSAFERNLVTSFAVFDAGP</sequence>
<dbReference type="InterPro" id="IPR029058">
    <property type="entry name" value="AB_hydrolase_fold"/>
</dbReference>
<feature type="domain" description="GPI inositol-deacylase PGAP1-like alpha/beta" evidence="2">
    <location>
        <begin position="72"/>
        <end position="181"/>
    </location>
</feature>
<gene>
    <name evidence="3" type="ORF">J2Z79_000927</name>
</gene>
<accession>A0ABS4JPS4</accession>
<dbReference type="Gene3D" id="3.40.50.1820">
    <property type="entry name" value="alpha/beta hydrolase"/>
    <property type="match status" value="1"/>
</dbReference>
<keyword evidence="1" id="KW-0732">Signal</keyword>
<evidence type="ECO:0000313" key="4">
    <source>
        <dbReference type="Proteomes" id="UP001519289"/>
    </source>
</evidence>
<dbReference type="Pfam" id="PF07819">
    <property type="entry name" value="PGAP1"/>
    <property type="match status" value="1"/>
</dbReference>
<evidence type="ECO:0000259" key="2">
    <source>
        <dbReference type="Pfam" id="PF07819"/>
    </source>
</evidence>
<feature type="chain" id="PRO_5046621583" evidence="1">
    <location>
        <begin position="26"/>
        <end position="524"/>
    </location>
</feature>
<feature type="signal peptide" evidence="1">
    <location>
        <begin position="1"/>
        <end position="25"/>
    </location>
</feature>
<dbReference type="EMBL" id="JAGGLG010000005">
    <property type="protein sequence ID" value="MBP2017544.1"/>
    <property type="molecule type" value="Genomic_DNA"/>
</dbReference>
<organism evidence="3 4">
    <name type="scientific">Symbiobacterium terraclitae</name>
    <dbReference type="NCBI Taxonomy" id="557451"/>
    <lineage>
        <taxon>Bacteria</taxon>
        <taxon>Bacillati</taxon>
        <taxon>Bacillota</taxon>
        <taxon>Clostridia</taxon>
        <taxon>Eubacteriales</taxon>
        <taxon>Symbiobacteriaceae</taxon>
        <taxon>Symbiobacterium</taxon>
    </lineage>
</organism>
<dbReference type="Proteomes" id="UP001519289">
    <property type="component" value="Unassembled WGS sequence"/>
</dbReference>
<reference evidence="3 4" key="1">
    <citation type="submission" date="2021-03" db="EMBL/GenBank/DDBJ databases">
        <title>Genomic Encyclopedia of Type Strains, Phase IV (KMG-IV): sequencing the most valuable type-strain genomes for metagenomic binning, comparative biology and taxonomic classification.</title>
        <authorList>
            <person name="Goeker M."/>
        </authorList>
    </citation>
    <scope>NUCLEOTIDE SEQUENCE [LARGE SCALE GENOMIC DNA]</scope>
    <source>
        <strain evidence="3 4">DSM 27138</strain>
    </source>
</reference>
<dbReference type="InterPro" id="IPR012908">
    <property type="entry name" value="PGAP1-ab_dom-like"/>
</dbReference>
<proteinExistence type="predicted"/>
<dbReference type="RefSeq" id="WP_209465685.1">
    <property type="nucleotide sequence ID" value="NZ_JAGGLG010000005.1"/>
</dbReference>